<reference evidence="1 2" key="1">
    <citation type="journal article" date="2023" name="Microbiol. Spectr.">
        <title>Symbiosis of Carpenter Bees with Uncharacterized Lactic Acid Bacteria Showing NAD Auxotrophy.</title>
        <authorList>
            <person name="Kawasaki S."/>
            <person name="Ozawa K."/>
            <person name="Mori T."/>
            <person name="Yamamoto A."/>
            <person name="Ito M."/>
            <person name="Ohkuma M."/>
            <person name="Sakamoto M."/>
            <person name="Matsutani M."/>
        </authorList>
    </citation>
    <scope>NUCLEOTIDE SEQUENCE [LARGE SCALE GENOMIC DNA]</scope>
    <source>
        <strain evidence="1 2">KimH</strain>
    </source>
</reference>
<evidence type="ECO:0008006" key="3">
    <source>
        <dbReference type="Google" id="ProtNLM"/>
    </source>
</evidence>
<accession>A0ABM8BBR4</accession>
<evidence type="ECO:0000313" key="2">
    <source>
        <dbReference type="Proteomes" id="UP001321748"/>
    </source>
</evidence>
<name>A0ABM8BBR4_9BIFI</name>
<dbReference type="RefSeq" id="WP_317643371.1">
    <property type="nucleotide sequence ID" value="NZ_AP026800.1"/>
</dbReference>
<proteinExistence type="predicted"/>
<organism evidence="1 2">
    <name type="scientific">Bombiscardovia apis</name>
    <dbReference type="NCBI Taxonomy" id="2932182"/>
    <lineage>
        <taxon>Bacteria</taxon>
        <taxon>Bacillati</taxon>
        <taxon>Actinomycetota</taxon>
        <taxon>Actinomycetes</taxon>
        <taxon>Bifidobacteriales</taxon>
        <taxon>Bifidobacteriaceae</taxon>
        <taxon>Bombiscardovia</taxon>
    </lineage>
</organism>
<sequence>MKIVAASGAQLIVYGVHKQELHRAFGVHAHSPHTLALQYCLERVNYYAETQNILDVHVITDKVDDPNAHEAMMHQYKLSGATQGYFQSDFAHIVFPFKWEDSRHSFGLQAVDMALYMLNRAARINRDDMSTGDKQVMKIVRTLSPNIQRSSKVAYLQERKSRYILPELTSGAPKGPRADNN</sequence>
<dbReference type="InterPro" id="IPR024524">
    <property type="entry name" value="DUF3800"/>
</dbReference>
<keyword evidence="2" id="KW-1185">Reference proteome</keyword>
<gene>
    <name evidence="1" type="ORF">KIMH_04720</name>
</gene>
<dbReference type="Proteomes" id="UP001321748">
    <property type="component" value="Chromosome"/>
</dbReference>
<evidence type="ECO:0000313" key="1">
    <source>
        <dbReference type="EMBL" id="BDR54361.1"/>
    </source>
</evidence>
<dbReference type="EMBL" id="AP026800">
    <property type="protein sequence ID" value="BDR54361.1"/>
    <property type="molecule type" value="Genomic_DNA"/>
</dbReference>
<protein>
    <recommendedName>
        <fullName evidence="3">DUF3800 domain-containing protein</fullName>
    </recommendedName>
</protein>
<dbReference type="Pfam" id="PF12686">
    <property type="entry name" value="DUF3800"/>
    <property type="match status" value="1"/>
</dbReference>